<dbReference type="FunFam" id="2.20.110.10:FF:000002">
    <property type="entry name" value="Phosphatidylinositol 4-phosphate 5-kinase 8"/>
    <property type="match status" value="1"/>
</dbReference>
<protein>
    <submittedName>
        <fullName evidence="11">Radial spoke head 10 homolog B-like</fullName>
    </submittedName>
</protein>
<dbReference type="RefSeq" id="XP_023792516.1">
    <property type="nucleotide sequence ID" value="XM_023936748.1"/>
</dbReference>
<dbReference type="PANTHER" id="PTHR46613:SF1">
    <property type="entry name" value="RADIAL SPOKE HEAD 10 HOMOLOG B-RELATED"/>
    <property type="match status" value="1"/>
</dbReference>
<keyword evidence="5" id="KW-0282">Flagellum</keyword>
<gene>
    <name evidence="11" type="primary">LOC111936029</name>
</gene>
<dbReference type="SMART" id="SM00698">
    <property type="entry name" value="MORN"/>
    <property type="match status" value="9"/>
</dbReference>
<feature type="region of interest" description="Disordered" evidence="10">
    <location>
        <begin position="673"/>
        <end position="694"/>
    </location>
</feature>
<comment type="subcellular location">
    <subcellularLocation>
        <location evidence="1">Cell projection</location>
        <location evidence="1">Cilium</location>
        <location evidence="1">Flagellum</location>
    </subcellularLocation>
    <subcellularLocation>
        <location evidence="2">Cytoplasm</location>
        <location evidence="2">Cytoskeleton</location>
        <location evidence="2">Cilium axoneme</location>
    </subcellularLocation>
</comment>
<feature type="coiled-coil region" evidence="9">
    <location>
        <begin position="794"/>
        <end position="830"/>
    </location>
</feature>
<feature type="compositionally biased region" description="Basic and acidic residues" evidence="10">
    <location>
        <begin position="10"/>
        <end position="31"/>
    </location>
</feature>
<dbReference type="KEGG" id="ccae:111936029"/>
<evidence type="ECO:0000256" key="5">
    <source>
        <dbReference type="ARBA" id="ARBA00022846"/>
    </source>
</evidence>
<reference evidence="11" key="2">
    <citation type="submission" date="2025-09" db="UniProtKB">
        <authorList>
            <consortium name="Ensembl"/>
        </authorList>
    </citation>
    <scope>IDENTIFICATION</scope>
</reference>
<feature type="region of interest" description="Disordered" evidence="10">
    <location>
        <begin position="1"/>
        <end position="78"/>
    </location>
</feature>
<dbReference type="Proteomes" id="UP000694410">
    <property type="component" value="Unplaced"/>
</dbReference>
<keyword evidence="3" id="KW-0963">Cytoplasm</keyword>
<evidence type="ECO:0000313" key="11">
    <source>
        <dbReference type="Ensembl" id="ENSCCEP00000025387.1"/>
    </source>
</evidence>
<evidence type="ECO:0000256" key="3">
    <source>
        <dbReference type="ARBA" id="ARBA00022490"/>
    </source>
</evidence>
<dbReference type="Pfam" id="PF02493">
    <property type="entry name" value="MORN"/>
    <property type="match status" value="9"/>
</dbReference>
<evidence type="ECO:0000313" key="12">
    <source>
        <dbReference type="Proteomes" id="UP000694410"/>
    </source>
</evidence>
<dbReference type="RefSeq" id="XP_023792515.1">
    <property type="nucleotide sequence ID" value="XM_023936747.1"/>
</dbReference>
<evidence type="ECO:0000256" key="4">
    <source>
        <dbReference type="ARBA" id="ARBA00022737"/>
    </source>
</evidence>
<dbReference type="InterPro" id="IPR003409">
    <property type="entry name" value="MORN"/>
</dbReference>
<evidence type="ECO:0000256" key="1">
    <source>
        <dbReference type="ARBA" id="ARBA00004230"/>
    </source>
</evidence>
<accession>A0A8C0VKJ3</accession>
<feature type="region of interest" description="Disordered" evidence="10">
    <location>
        <begin position="850"/>
        <end position="886"/>
    </location>
</feature>
<dbReference type="AlphaFoldDB" id="A0A8C0VKJ3"/>
<feature type="coiled-coil region" evidence="9">
    <location>
        <begin position="722"/>
        <end position="749"/>
    </location>
</feature>
<keyword evidence="8" id="KW-0966">Cell projection</keyword>
<dbReference type="GeneID" id="111936029"/>
<dbReference type="OrthoDB" id="294378at2759"/>
<sequence length="886" mass="101442">MKKGKKKDVKKKDGKKDGKKAAGGEKSEESLGTRTESSLTTLPDLQNESVNEETRAIPEAQDNEPGVEEPPVQPVPRIHEEPLLAQVIIKSYEGEQVDELYEGQGFMCFEGGNTYKGLFSEGRMNGEGTYTWADGVKYEGTFTKNMLMHNGRYTWNDGSIYEGSIKNGLRHGYGVFRSGTHSVSYTGYWCNGKRHGKGRICYDQEQTSWYSGEWVNNVREGWGRRRYRSGNTYEGQWKKNLRHGYGTMIWLTDNQEYAGHWECGIQNGSGIHIWFLKRTEMSHYSLRNEYTGDFVNGERHGCGTFIYADGTLYHGEWVHNKKHGKGTFVFKNGEVFQGEFVNDHPVECPARQGTAVKGENLRATSTRSHSATRKTAIISPMGKMFSLGSDTDLDISLLLELLPREDREEELKQVELAVLKHISKLRKAYYFYSTLGCNPSSDGTYVLTKMQFWRFLKDCEFHLSSLTLAEMDRLLGGKKQPKDCHCLHEVFLFRKFVSSLVHLAFYIYHEEYKDEIPHLQKCFCKMMSSNVLPSACQVHGILYSGEEFTSFAFSYIHKCWEIYTYFCRPYPRPPFGSTVKLRQFLWMLDDFKLLSEQLTASRVLGIFVKVGASLPSIHGVNLDLEMVFLEFFEALLECALVYVTEDMILKKEAQDNQKRSSFEIKKLSKENSAVSFTGHFPPQPPRPCEDTEPAHQPSLLETLLSFPITPGESKDDMSLTNKDIKEEQDSCLENELTDEEKEDKEEENELFSLWMCQVEIFFLTKLFPAFEHERLLRDKIKEKKKQDAELAWLRKIQAEELERLIAEKEVEEAKRQEEAAAERALALQSAALEGSVKPGEEPCEIKTLEMSLAEERGPQERTLTKEEAQKAEPAGTKAPADKKKNK</sequence>
<dbReference type="Ensembl" id="ENSCCET00000037866.1">
    <property type="protein sequence ID" value="ENSCCEP00000025387.1"/>
    <property type="gene ID" value="ENSCCEG00000022397.1"/>
</dbReference>
<keyword evidence="7" id="KW-0206">Cytoskeleton</keyword>
<dbReference type="SUPFAM" id="SSF82185">
    <property type="entry name" value="Histone H3 K4-specific methyltransferase SET7/9 N-terminal domain"/>
    <property type="match status" value="3"/>
</dbReference>
<keyword evidence="6" id="KW-0969">Cilium</keyword>
<evidence type="ECO:0000256" key="6">
    <source>
        <dbReference type="ARBA" id="ARBA00023069"/>
    </source>
</evidence>
<reference evidence="11" key="1">
    <citation type="submission" date="2025-08" db="UniProtKB">
        <authorList>
            <consortium name="Ensembl"/>
        </authorList>
    </citation>
    <scope>IDENTIFICATION</scope>
</reference>
<dbReference type="GO" id="GO:0031514">
    <property type="term" value="C:motile cilium"/>
    <property type="evidence" value="ECO:0007669"/>
    <property type="project" value="UniProtKB-SubCell"/>
</dbReference>
<evidence type="ECO:0000256" key="2">
    <source>
        <dbReference type="ARBA" id="ARBA00004430"/>
    </source>
</evidence>
<dbReference type="RefSeq" id="XP_023792517.1">
    <property type="nucleotide sequence ID" value="XM_023936749.1"/>
</dbReference>
<organism evidence="11 12">
    <name type="scientific">Cyanistes caeruleus</name>
    <name type="common">Eurasian blue tit</name>
    <name type="synonym">Parus caeruleus</name>
    <dbReference type="NCBI Taxonomy" id="156563"/>
    <lineage>
        <taxon>Eukaryota</taxon>
        <taxon>Metazoa</taxon>
        <taxon>Chordata</taxon>
        <taxon>Craniata</taxon>
        <taxon>Vertebrata</taxon>
        <taxon>Euteleostomi</taxon>
        <taxon>Archelosauria</taxon>
        <taxon>Archosauria</taxon>
        <taxon>Dinosauria</taxon>
        <taxon>Saurischia</taxon>
        <taxon>Theropoda</taxon>
        <taxon>Coelurosauria</taxon>
        <taxon>Aves</taxon>
        <taxon>Neognathae</taxon>
        <taxon>Neoaves</taxon>
        <taxon>Telluraves</taxon>
        <taxon>Australaves</taxon>
        <taxon>Passeriformes</taxon>
        <taxon>Paridae</taxon>
        <taxon>Cyanistes</taxon>
    </lineage>
</organism>
<evidence type="ECO:0000256" key="7">
    <source>
        <dbReference type="ARBA" id="ARBA00023212"/>
    </source>
</evidence>
<dbReference type="Gene3D" id="2.20.110.10">
    <property type="entry name" value="Histone H3 K4-specific methyltransferase SET7/9 N-terminal domain"/>
    <property type="match status" value="5"/>
</dbReference>
<name>A0A8C0VKJ3_CYACU</name>
<feature type="compositionally biased region" description="Basic and acidic residues" evidence="10">
    <location>
        <begin position="850"/>
        <end position="870"/>
    </location>
</feature>
<keyword evidence="12" id="KW-1185">Reference proteome</keyword>
<dbReference type="PANTHER" id="PTHR46613">
    <property type="entry name" value="RADIAL SPOKE HEAD 10 HOMOLOG B-RELATED"/>
    <property type="match status" value="1"/>
</dbReference>
<keyword evidence="9" id="KW-0175">Coiled coil</keyword>
<proteinExistence type="predicted"/>
<keyword evidence="4" id="KW-0677">Repeat</keyword>
<dbReference type="GO" id="GO:0005930">
    <property type="term" value="C:axoneme"/>
    <property type="evidence" value="ECO:0007669"/>
    <property type="project" value="UniProtKB-SubCell"/>
</dbReference>
<evidence type="ECO:0000256" key="10">
    <source>
        <dbReference type="SAM" id="MobiDB-lite"/>
    </source>
</evidence>
<evidence type="ECO:0000256" key="9">
    <source>
        <dbReference type="SAM" id="Coils"/>
    </source>
</evidence>
<evidence type="ECO:0000256" key="8">
    <source>
        <dbReference type="ARBA" id="ARBA00023273"/>
    </source>
</evidence>
<feature type="compositionally biased region" description="Polar residues" evidence="10">
    <location>
        <begin position="32"/>
        <end position="49"/>
    </location>
</feature>